<feature type="active site" description="Proton donor" evidence="9">
    <location>
        <position position="83"/>
    </location>
</feature>
<reference evidence="13 14" key="1">
    <citation type="journal article" date="2015" name="Genome Announc.">
        <title>Draft Genome Sequence of Burkholderia sp. Strain PML1(12), an Ectomycorrhizosphere-Inhabiting Bacterium with Effective Mineral-Weathering Ability.</title>
        <authorList>
            <person name="Uroz S."/>
            <person name="Oger P."/>
        </authorList>
    </citation>
    <scope>NUCLEOTIDE SEQUENCE [LARGE SCALE GENOMIC DNA]</scope>
    <source>
        <strain evidence="14">PML1(12)</strain>
    </source>
</reference>
<dbReference type="InterPro" id="IPR013785">
    <property type="entry name" value="Aldolase_TIM"/>
</dbReference>
<feature type="binding site" evidence="11">
    <location>
        <position position="105"/>
    </location>
    <ligand>
        <name>Zn(2+)</name>
        <dbReference type="ChEBI" id="CHEBI:29105"/>
        <label>2</label>
    </ligand>
</feature>
<dbReference type="Proteomes" id="UP000035963">
    <property type="component" value="Unassembled WGS sequence"/>
</dbReference>
<evidence type="ECO:0000256" key="4">
    <source>
        <dbReference type="ARBA" id="ARBA00005812"/>
    </source>
</evidence>
<comment type="similarity">
    <text evidence="4 12">Belongs to the class II fructose-bisphosphate aldolase family.</text>
</comment>
<keyword evidence="7 12" id="KW-0324">Glycolysis</keyword>
<dbReference type="GO" id="GO:0006096">
    <property type="term" value="P:glycolytic process"/>
    <property type="evidence" value="ECO:0007669"/>
    <property type="project" value="UniProtKB-UniPathway"/>
</dbReference>
<dbReference type="EMBL" id="AEJF01000054">
    <property type="protein sequence ID" value="KLU27079.1"/>
    <property type="molecule type" value="Genomic_DNA"/>
</dbReference>
<name>A0A0J1D2X7_9BURK</name>
<comment type="function">
    <text evidence="2 12">Catalyzes the aldol condensation of dihydroxyacetone phosphate (DHAP or glycerone-phosphate) with glyceraldehyde 3-phosphate (G3P) to form fructose 1,6-bisphosphate (FBP) in gluconeogenesis and the reverse reaction in glycolysis.</text>
</comment>
<protein>
    <recommendedName>
        <fullName evidence="12">Fructose-1,6-bisphosphate aldolase</fullName>
        <shortName evidence="12">FBP aldolase</shortName>
        <ecNumber evidence="12">4.1.2.13</ecNumber>
    </recommendedName>
</protein>
<keyword evidence="14" id="KW-1185">Reference proteome</keyword>
<evidence type="ECO:0000256" key="8">
    <source>
        <dbReference type="ARBA" id="ARBA00023239"/>
    </source>
</evidence>
<proteinExistence type="inferred from homology"/>
<evidence type="ECO:0000256" key="7">
    <source>
        <dbReference type="ARBA" id="ARBA00023152"/>
    </source>
</evidence>
<dbReference type="Pfam" id="PF01116">
    <property type="entry name" value="F_bP_aldolase"/>
    <property type="match status" value="1"/>
</dbReference>
<dbReference type="NCBIfam" id="TIGR00167">
    <property type="entry name" value="cbbA"/>
    <property type="match status" value="1"/>
</dbReference>
<evidence type="ECO:0000256" key="10">
    <source>
        <dbReference type="PIRSR" id="PIRSR001359-2"/>
    </source>
</evidence>
<keyword evidence="6 11" id="KW-0862">Zinc</keyword>
<organism evidence="13 14">
    <name type="scientific">Caballeronia mineralivorans PML1(12)</name>
    <dbReference type="NCBI Taxonomy" id="908627"/>
    <lineage>
        <taxon>Bacteria</taxon>
        <taxon>Pseudomonadati</taxon>
        <taxon>Pseudomonadota</taxon>
        <taxon>Betaproteobacteria</taxon>
        <taxon>Burkholderiales</taxon>
        <taxon>Burkholderiaceae</taxon>
        <taxon>Caballeronia</taxon>
    </lineage>
</organism>
<dbReference type="EC" id="4.1.2.13" evidence="12"/>
<dbReference type="Gene3D" id="3.20.20.70">
    <property type="entry name" value="Aldolase class I"/>
    <property type="match status" value="1"/>
</dbReference>
<accession>A0A0J1D2X7</accession>
<keyword evidence="8 12" id="KW-0456">Lyase</keyword>
<feature type="binding site" evidence="11">
    <location>
        <position position="142"/>
    </location>
    <ligand>
        <name>Zn(2+)</name>
        <dbReference type="ChEBI" id="CHEBI:29105"/>
        <label>2</label>
    </ligand>
</feature>
<dbReference type="FunFam" id="3.20.20.70:FF:000111">
    <property type="entry name" value="Fructose-1,6-bisphosphate aldolase"/>
    <property type="match status" value="1"/>
</dbReference>
<evidence type="ECO:0000256" key="6">
    <source>
        <dbReference type="ARBA" id="ARBA00022833"/>
    </source>
</evidence>
<dbReference type="SUPFAM" id="SSF51569">
    <property type="entry name" value="Aldolase"/>
    <property type="match status" value="1"/>
</dbReference>
<feature type="binding site" evidence="11">
    <location>
        <position position="198"/>
    </location>
    <ligand>
        <name>Zn(2+)</name>
        <dbReference type="ChEBI" id="CHEBI:29105"/>
        <label>1</label>
        <note>catalytic</note>
    </ligand>
</feature>
<dbReference type="PANTHER" id="PTHR30304">
    <property type="entry name" value="D-TAGATOSE-1,6-BISPHOSPHATE ALDOLASE"/>
    <property type="match status" value="1"/>
</dbReference>
<dbReference type="PATRIC" id="fig|908627.4.peg.1360"/>
<dbReference type="RefSeq" id="WP_047845725.1">
    <property type="nucleotide sequence ID" value="NZ_AEJF01000054.1"/>
</dbReference>
<dbReference type="PIRSF" id="PIRSF001359">
    <property type="entry name" value="F_bP_aldolase_II"/>
    <property type="match status" value="1"/>
</dbReference>
<dbReference type="PANTHER" id="PTHR30304:SF0">
    <property type="entry name" value="D-TAGATOSE-1,6-BISPHOSPHATE ALDOLASE SUBUNIT GATY-RELATED"/>
    <property type="match status" value="1"/>
</dbReference>
<feature type="binding site" evidence="10">
    <location>
        <position position="199"/>
    </location>
    <ligand>
        <name>dihydroxyacetone phosphate</name>
        <dbReference type="ChEBI" id="CHEBI:57642"/>
    </ligand>
</feature>
<gene>
    <name evidence="13" type="ORF">EOS_06140</name>
</gene>
<feature type="binding site" evidence="10">
    <location>
        <begin position="275"/>
        <end position="278"/>
    </location>
    <ligand>
        <name>dihydroxyacetone phosphate</name>
        <dbReference type="ChEBI" id="CHEBI:57642"/>
    </ligand>
</feature>
<dbReference type="PROSITE" id="PS00806">
    <property type="entry name" value="ALDOLASE_CLASS_II_2"/>
    <property type="match status" value="1"/>
</dbReference>
<feature type="binding site" evidence="10">
    <location>
        <begin position="233"/>
        <end position="235"/>
    </location>
    <ligand>
        <name>dihydroxyacetone phosphate</name>
        <dbReference type="ChEBI" id="CHEBI:57642"/>
    </ligand>
</feature>
<dbReference type="InterPro" id="IPR000771">
    <property type="entry name" value="FBA_II"/>
</dbReference>
<dbReference type="OrthoDB" id="9803995at2"/>
<evidence type="ECO:0000313" key="13">
    <source>
        <dbReference type="EMBL" id="KLU27079.1"/>
    </source>
</evidence>
<dbReference type="GO" id="GO:0008270">
    <property type="term" value="F:zinc ion binding"/>
    <property type="evidence" value="ECO:0007669"/>
    <property type="project" value="InterPro"/>
</dbReference>
<evidence type="ECO:0000256" key="1">
    <source>
        <dbReference type="ARBA" id="ARBA00000441"/>
    </source>
</evidence>
<evidence type="ECO:0000313" key="14">
    <source>
        <dbReference type="Proteomes" id="UP000035963"/>
    </source>
</evidence>
<dbReference type="AlphaFoldDB" id="A0A0J1D2X7"/>
<comment type="caution">
    <text evidence="13">The sequence shown here is derived from an EMBL/GenBank/DDBJ whole genome shotgun (WGS) entry which is preliminary data.</text>
</comment>
<feature type="binding site" evidence="11">
    <location>
        <position position="84"/>
    </location>
    <ligand>
        <name>Zn(2+)</name>
        <dbReference type="ChEBI" id="CHEBI:29105"/>
        <label>1</label>
        <note>catalytic</note>
    </ligand>
</feature>
<dbReference type="PROSITE" id="PS00602">
    <property type="entry name" value="ALDOLASE_CLASS_II_1"/>
    <property type="match status" value="1"/>
</dbReference>
<dbReference type="InterPro" id="IPR050246">
    <property type="entry name" value="Class_II_FBP_aldolase"/>
</dbReference>
<dbReference type="CDD" id="cd00947">
    <property type="entry name" value="TBP_aldolase_IIB"/>
    <property type="match status" value="1"/>
</dbReference>
<comment type="catalytic activity">
    <reaction evidence="1 12">
        <text>beta-D-fructose 1,6-bisphosphate = D-glyceraldehyde 3-phosphate + dihydroxyacetone phosphate</text>
        <dbReference type="Rhea" id="RHEA:14729"/>
        <dbReference type="ChEBI" id="CHEBI:32966"/>
        <dbReference type="ChEBI" id="CHEBI:57642"/>
        <dbReference type="ChEBI" id="CHEBI:59776"/>
        <dbReference type="EC" id="4.1.2.13"/>
    </reaction>
</comment>
<comment type="cofactor">
    <cofactor evidence="11">
        <name>Zn(2+)</name>
        <dbReference type="ChEBI" id="CHEBI:29105"/>
    </cofactor>
    <text evidence="11">Binds 2 Zn(2+) ions per subunit. One is catalytic and the other provides a structural contribution.</text>
</comment>
<feature type="binding site" evidence="11">
    <location>
        <position position="232"/>
    </location>
    <ligand>
        <name>Zn(2+)</name>
        <dbReference type="ChEBI" id="CHEBI:29105"/>
        <label>1</label>
        <note>catalytic</note>
    </ligand>
</feature>
<evidence type="ECO:0000256" key="5">
    <source>
        <dbReference type="ARBA" id="ARBA00022723"/>
    </source>
</evidence>
<dbReference type="InterPro" id="IPR006412">
    <property type="entry name" value="Fruct_bisP_Calv"/>
</dbReference>
<evidence type="ECO:0000256" key="2">
    <source>
        <dbReference type="ARBA" id="ARBA00002181"/>
    </source>
</evidence>
<dbReference type="NCBIfam" id="TIGR01521">
    <property type="entry name" value="FruBisAldo_II_B"/>
    <property type="match status" value="1"/>
</dbReference>
<evidence type="ECO:0000256" key="12">
    <source>
        <dbReference type="RuleBase" id="RU365019"/>
    </source>
</evidence>
<dbReference type="GO" id="GO:0004332">
    <property type="term" value="F:fructose-bisphosphate aldolase activity"/>
    <property type="evidence" value="ECO:0007669"/>
    <property type="project" value="UniProtKB-EC"/>
</dbReference>
<dbReference type="UniPathway" id="UPA00109">
    <property type="reaction ID" value="UER00183"/>
</dbReference>
<comment type="cofactor">
    <cofactor evidence="12">
        <name>Zn(2+)</name>
        <dbReference type="ChEBI" id="CHEBI:29105"/>
    </cofactor>
    <text evidence="12">One is catalytic and the other provides a structural contribution.</text>
</comment>
<evidence type="ECO:0000256" key="3">
    <source>
        <dbReference type="ARBA" id="ARBA00004714"/>
    </source>
</evidence>
<comment type="pathway">
    <text evidence="3 12">Carbohydrate degradation; glycolysis; D-glyceraldehyde 3-phosphate and glycerone phosphate from D-glucose: step 4/4.</text>
</comment>
<evidence type="ECO:0000256" key="11">
    <source>
        <dbReference type="PIRSR" id="PIRSR001359-3"/>
    </source>
</evidence>
<keyword evidence="5 11" id="KW-0479">Metal-binding</keyword>
<evidence type="ECO:0000256" key="9">
    <source>
        <dbReference type="PIRSR" id="PIRSR001359-1"/>
    </source>
</evidence>
<sequence>MALISLRQMLDHAAEHAYGVPAFNVNNLEQVQAIMQAASGCDSPVIMQASAGARKYAGEAFLRHLVEAAVETYPDIPMVMHQDHGASPAVCQAAIRSGFSSVMMDGSLMPDMKTVATYDYNVEVTRTVVDMAHAVGVSVEGELGCLGSLESGMAGEEDGSGAEGVLTHDMLLTDPEQAADFVRRTGVDALAIAIGTSHGAYKFSRKPSGDILAIDRIKEIHRRLPNTHLVIHGSSSVPQEWLDIIREFGGEIRETYGVPVEEICEGIRHGVRKINIDTDIRLAMTGAIRRSLVQHPSEFDVRRFLADALAAARDLCRSRFEAFGSAGQAHKIKPLALPAMAERYAHAHHG</sequence>